<feature type="transmembrane region" description="Helical" evidence="6">
    <location>
        <begin position="257"/>
        <end position="290"/>
    </location>
</feature>
<reference evidence="8 9" key="1">
    <citation type="submission" date="2019-02" db="EMBL/GenBank/DDBJ databases">
        <title>Prokaryotic population dynamics and viral predation in marine succession experiment using metagenomics: the confinement effect.</title>
        <authorList>
            <person name="Haro-Moreno J.M."/>
            <person name="Rodriguez-Valera F."/>
            <person name="Lopez-Perez M."/>
        </authorList>
    </citation>
    <scope>NUCLEOTIDE SEQUENCE [LARGE SCALE GENOMIC DNA]</scope>
    <source>
        <strain evidence="8">MED-G170</strain>
    </source>
</reference>
<comment type="subcellular location">
    <subcellularLocation>
        <location evidence="1">Cell membrane</location>
        <topology evidence="1">Multi-pass membrane protein</topology>
    </subcellularLocation>
</comment>
<feature type="transmembrane region" description="Helical" evidence="6">
    <location>
        <begin position="490"/>
        <end position="514"/>
    </location>
</feature>
<dbReference type="PANTHER" id="PTHR30619">
    <property type="entry name" value="DNA INTERNALIZATION/COMPETENCE PROTEIN COMEC/REC2"/>
    <property type="match status" value="1"/>
</dbReference>
<feature type="transmembrane region" description="Helical" evidence="6">
    <location>
        <begin position="432"/>
        <end position="457"/>
    </location>
</feature>
<proteinExistence type="predicted"/>
<dbReference type="InterPro" id="IPR001279">
    <property type="entry name" value="Metallo-B-lactamas"/>
</dbReference>
<dbReference type="Pfam" id="PF13567">
    <property type="entry name" value="DUF4131"/>
    <property type="match status" value="1"/>
</dbReference>
<evidence type="ECO:0000256" key="3">
    <source>
        <dbReference type="ARBA" id="ARBA00022692"/>
    </source>
</evidence>
<organism evidence="8 9">
    <name type="scientific">SAR92 clade bacterium</name>
    <dbReference type="NCBI Taxonomy" id="2315479"/>
    <lineage>
        <taxon>Bacteria</taxon>
        <taxon>Pseudomonadati</taxon>
        <taxon>Pseudomonadota</taxon>
        <taxon>Gammaproteobacteria</taxon>
        <taxon>Cellvibrionales</taxon>
        <taxon>Porticoccaceae</taxon>
        <taxon>SAR92 clade</taxon>
    </lineage>
</organism>
<dbReference type="InterPro" id="IPR004477">
    <property type="entry name" value="ComEC_N"/>
</dbReference>
<dbReference type="PANTHER" id="PTHR30619:SF1">
    <property type="entry name" value="RECOMBINATION PROTEIN 2"/>
    <property type="match status" value="1"/>
</dbReference>
<evidence type="ECO:0000256" key="1">
    <source>
        <dbReference type="ARBA" id="ARBA00004651"/>
    </source>
</evidence>
<feature type="transmembrane region" description="Helical" evidence="6">
    <location>
        <begin position="405"/>
        <end position="426"/>
    </location>
</feature>
<keyword evidence="5 6" id="KW-0472">Membrane</keyword>
<dbReference type="InterPro" id="IPR004797">
    <property type="entry name" value="Competence_ComEC/Rec2"/>
</dbReference>
<comment type="caution">
    <text evidence="8">The sequence shown here is derived from an EMBL/GenBank/DDBJ whole genome shotgun (WGS) entry which is preliminary data.</text>
</comment>
<dbReference type="Pfam" id="PF03772">
    <property type="entry name" value="Competence"/>
    <property type="match status" value="1"/>
</dbReference>
<feature type="transmembrane region" description="Helical" evidence="6">
    <location>
        <begin position="23"/>
        <end position="42"/>
    </location>
</feature>
<dbReference type="AlphaFoldDB" id="A0A520MH31"/>
<keyword evidence="3 6" id="KW-0812">Transmembrane</keyword>
<accession>A0A520MH31</accession>
<dbReference type="Gene3D" id="3.60.15.10">
    <property type="entry name" value="Ribonuclease Z/Hydroxyacylglutathione hydrolase-like"/>
    <property type="match status" value="1"/>
</dbReference>
<dbReference type="SUPFAM" id="SSF56281">
    <property type="entry name" value="Metallo-hydrolase/oxidoreductase"/>
    <property type="match status" value="1"/>
</dbReference>
<dbReference type="EMBL" id="SHBP01000004">
    <property type="protein sequence ID" value="RZO20491.1"/>
    <property type="molecule type" value="Genomic_DNA"/>
</dbReference>
<evidence type="ECO:0000259" key="7">
    <source>
        <dbReference type="SMART" id="SM00849"/>
    </source>
</evidence>
<dbReference type="GO" id="GO:0030420">
    <property type="term" value="P:establishment of competence for transformation"/>
    <property type="evidence" value="ECO:0007669"/>
    <property type="project" value="InterPro"/>
</dbReference>
<dbReference type="InterPro" id="IPR036866">
    <property type="entry name" value="RibonucZ/Hydroxyglut_hydro"/>
</dbReference>
<dbReference type="GO" id="GO:0005886">
    <property type="term" value="C:plasma membrane"/>
    <property type="evidence" value="ECO:0007669"/>
    <property type="project" value="UniProtKB-SubCell"/>
</dbReference>
<dbReference type="InterPro" id="IPR052159">
    <property type="entry name" value="Competence_DNA_uptake"/>
</dbReference>
<dbReference type="NCBIfam" id="TIGR00360">
    <property type="entry name" value="ComEC_N-term"/>
    <property type="match status" value="1"/>
</dbReference>
<keyword evidence="2" id="KW-1003">Cell membrane</keyword>
<gene>
    <name evidence="8" type="ORF">EVB03_04325</name>
</gene>
<dbReference type="SMART" id="SM00849">
    <property type="entry name" value="Lactamase_B"/>
    <property type="match status" value="1"/>
</dbReference>
<evidence type="ECO:0000256" key="4">
    <source>
        <dbReference type="ARBA" id="ARBA00022989"/>
    </source>
</evidence>
<dbReference type="CDD" id="cd07731">
    <property type="entry name" value="ComA-like_MBL-fold"/>
    <property type="match status" value="1"/>
</dbReference>
<feature type="transmembrane region" description="Helical" evidence="6">
    <location>
        <begin position="302"/>
        <end position="322"/>
    </location>
</feature>
<protein>
    <submittedName>
        <fullName evidence="8">DNA internalization-related competence protein ComEC/Rec2</fullName>
    </submittedName>
</protein>
<name>A0A520MH31_9GAMM</name>
<feature type="domain" description="Metallo-beta-lactamase" evidence="7">
    <location>
        <begin position="550"/>
        <end position="760"/>
    </location>
</feature>
<dbReference type="Proteomes" id="UP000315889">
    <property type="component" value="Unassembled WGS sequence"/>
</dbReference>
<keyword evidence="4 6" id="KW-1133">Transmembrane helix</keyword>
<evidence type="ECO:0000313" key="9">
    <source>
        <dbReference type="Proteomes" id="UP000315889"/>
    </source>
</evidence>
<evidence type="ECO:0000256" key="5">
    <source>
        <dbReference type="ARBA" id="ARBA00023136"/>
    </source>
</evidence>
<dbReference type="InterPro" id="IPR025405">
    <property type="entry name" value="DUF4131"/>
</dbReference>
<feature type="transmembrane region" description="Helical" evidence="6">
    <location>
        <begin position="375"/>
        <end position="393"/>
    </location>
</feature>
<feature type="transmembrane region" description="Helical" evidence="6">
    <location>
        <begin position="352"/>
        <end position="369"/>
    </location>
</feature>
<evidence type="ECO:0000256" key="6">
    <source>
        <dbReference type="SAM" id="Phobius"/>
    </source>
</evidence>
<evidence type="ECO:0000313" key="8">
    <source>
        <dbReference type="EMBL" id="RZO20491.1"/>
    </source>
</evidence>
<evidence type="ECO:0000256" key="2">
    <source>
        <dbReference type="ARBA" id="ARBA00022475"/>
    </source>
</evidence>
<dbReference type="NCBIfam" id="TIGR00361">
    <property type="entry name" value="ComEC_Rec2"/>
    <property type="match status" value="1"/>
</dbReference>
<sequence length="822" mass="90834">MIYLLAISFGVFSIAFYSNLPSAWVFVVLALSSVLLLGFLKIKHRQAPSVVLKISRLTALFAIGSIWGLVAAYDIQHHRLPDSLDGSDFVISGYVGTVHNEDKRRTRFDFHVDSAHLLGDSDTKIPLKHILLSNYSENQKNRELLLQTGDKWSFVARLKVPRGFLNPAGFDYQAWLLQEGYSATGYIRQPELRKILSTPQNAPAIPMSARVNLSRMAIKNAINDSNLSEFGAAVLVALTVGDRSQISPWWEDLSRLGVVHLLVISGLHIGLVAGAGFILGQLLSRFFLLILHFSSWPCNPSLVVRCIPIVVAILSAGSYSLLAGLTLPTQRALIAVCVVMFAKLTYRRISPWPCIVWAFTLISLIQPMAVLSSGFWLSFTAVTALVWWFYPWHSTDRRYRLRMTISAQVMLCLAMAVPLIIFIGKFSWLAPIINILAVPWVSFVTVPLGLAGILAWVASKDLGAMVWALADLSIKPLDWVLTKIPQSHGFFYVPVIQDAPLILAFVMVVIGLVLPLPKSYKMACFLPLTLALLFTEQDENARLTVLDVGQGLSIVVEKGARVLIYDVGPRYSKQFDAGSGILTPYIRSRGHLVIDEVVVSHEDNDHSGGLLPLIAEIPVNKIFLGSGLKDKLASITSAAKINANVKHCEQGQSWVWASSSAGIDRHDSGRVYFEVIWPPKNGPKKGNNSSCVLIITWQGQSILLAGDIEKRAEQTIVESGVLEGYAVSVLIAPHHGSTTSSTNAFVKVVKPEHVVFSSGFRHHFGHPHPDVVRRYKLRGSELWSTGDQGAITFAWQSQGGLKVQGEREKGFFDCFTCRAWWR</sequence>
<dbReference type="Pfam" id="PF00753">
    <property type="entry name" value="Lactamase_B"/>
    <property type="match status" value="1"/>
</dbReference>
<dbReference type="InterPro" id="IPR035681">
    <property type="entry name" value="ComA-like_MBL"/>
</dbReference>
<feature type="transmembrane region" description="Helical" evidence="6">
    <location>
        <begin position="54"/>
        <end position="73"/>
    </location>
</feature>